<proteinExistence type="predicted"/>
<keyword evidence="3" id="KW-1185">Reference proteome</keyword>
<dbReference type="EMBL" id="VHLH01000001">
    <property type="protein sequence ID" value="TPW32731.1"/>
    <property type="molecule type" value="Genomic_DNA"/>
</dbReference>
<dbReference type="RefSeq" id="WP_141165033.1">
    <property type="nucleotide sequence ID" value="NZ_VHLH01000001.1"/>
</dbReference>
<dbReference type="AlphaFoldDB" id="A0A506UHE8"/>
<sequence>MYDKFRDLEKTSNSRRIDLILMATVSGFENLARPGRNETKQFAELFAGLFAEARPETRRTAVAALSRCVTLPAATKRLILEQPIDVSAPFLANSVALDEAELLRIVATGDPACARAIARRPNLSAATVEGLSALSDPVVSRSLSVRGLIDPAAPDTTASTTAQPESAPSQDAEHAENVRTRLREMVSSHERKHPSLPKLKPGEISRLRHFVESDEPLFFATALADVLGSSFRLAERTMLDISGRELAETLTALGFAADDIAHVLTVFFPNLRRSDNGVPRAFAIANACERESAGAHLAARLDADHTPAEDDRQPSPDDSRPFPANDVSRIKQA</sequence>
<dbReference type="OrthoDB" id="8437049at2"/>
<evidence type="ECO:0000313" key="2">
    <source>
        <dbReference type="EMBL" id="TPW32731.1"/>
    </source>
</evidence>
<evidence type="ECO:0000313" key="3">
    <source>
        <dbReference type="Proteomes" id="UP000320314"/>
    </source>
</evidence>
<feature type="region of interest" description="Disordered" evidence="1">
    <location>
        <begin position="296"/>
        <end position="333"/>
    </location>
</feature>
<gene>
    <name evidence="2" type="ORF">FJU11_00445</name>
</gene>
<name>A0A506UHE8_9HYPH</name>
<feature type="compositionally biased region" description="Low complexity" evidence="1">
    <location>
        <begin position="150"/>
        <end position="162"/>
    </location>
</feature>
<dbReference type="Proteomes" id="UP000320314">
    <property type="component" value="Unassembled WGS sequence"/>
</dbReference>
<comment type="caution">
    <text evidence="2">The sequence shown here is derived from an EMBL/GenBank/DDBJ whole genome shotgun (WGS) entry which is preliminary data.</text>
</comment>
<protein>
    <submittedName>
        <fullName evidence="2">DUF2336 domain-containing protein</fullName>
    </submittedName>
</protein>
<evidence type="ECO:0000256" key="1">
    <source>
        <dbReference type="SAM" id="MobiDB-lite"/>
    </source>
</evidence>
<feature type="compositionally biased region" description="Basic and acidic residues" evidence="1">
    <location>
        <begin position="296"/>
        <end position="320"/>
    </location>
</feature>
<reference evidence="2 3" key="1">
    <citation type="submission" date="2019-06" db="EMBL/GenBank/DDBJ databases">
        <authorList>
            <person name="Li M."/>
        </authorList>
    </citation>
    <scope>NUCLEOTIDE SEQUENCE [LARGE SCALE GENOMIC DNA]</scope>
    <source>
        <strain evidence="2 3">BGMRC6574</strain>
    </source>
</reference>
<organism evidence="2 3">
    <name type="scientific">Pararhizobium mangrovi</name>
    <dbReference type="NCBI Taxonomy" id="2590452"/>
    <lineage>
        <taxon>Bacteria</taxon>
        <taxon>Pseudomonadati</taxon>
        <taxon>Pseudomonadota</taxon>
        <taxon>Alphaproteobacteria</taxon>
        <taxon>Hyphomicrobiales</taxon>
        <taxon>Rhizobiaceae</taxon>
        <taxon>Rhizobium/Agrobacterium group</taxon>
        <taxon>Pararhizobium</taxon>
    </lineage>
</organism>
<feature type="region of interest" description="Disordered" evidence="1">
    <location>
        <begin position="150"/>
        <end position="176"/>
    </location>
</feature>
<accession>A0A506UHE8</accession>